<name>A0A494WTS4_9FIRM</name>
<dbReference type="RefSeq" id="WP_121451188.1">
    <property type="nucleotide sequence ID" value="NZ_RBWE01000001.1"/>
</dbReference>
<feature type="domain" description="Dihydroprymidine dehydrogenase" evidence="2">
    <location>
        <begin position="22"/>
        <end position="131"/>
    </location>
</feature>
<dbReference type="SUPFAM" id="SSF51971">
    <property type="entry name" value="Nucleotide-binding domain"/>
    <property type="match status" value="1"/>
</dbReference>
<dbReference type="EMBL" id="RBWE01000001">
    <property type="protein sequence ID" value="RKO66768.1"/>
    <property type="molecule type" value="Genomic_DNA"/>
</dbReference>
<dbReference type="PANTHER" id="PTHR42783">
    <property type="entry name" value="GLUTAMATE SYNTHASE [NADPH] SMALL CHAIN"/>
    <property type="match status" value="1"/>
</dbReference>
<dbReference type="InterPro" id="IPR023753">
    <property type="entry name" value="FAD/NAD-binding_dom"/>
</dbReference>
<gene>
    <name evidence="3" type="primary">gltA</name>
    <name evidence="3" type="ORF">D7024_07300</name>
</gene>
<comment type="caution">
    <text evidence="3">The sequence shown here is derived from an EMBL/GenBank/DDBJ whole genome shotgun (WGS) entry which is preliminary data.</text>
</comment>
<dbReference type="SUPFAM" id="SSF46548">
    <property type="entry name" value="alpha-helical ferredoxin"/>
    <property type="match status" value="1"/>
</dbReference>
<dbReference type="Gene3D" id="3.50.50.60">
    <property type="entry name" value="FAD/NAD(P)-binding domain"/>
    <property type="match status" value="2"/>
</dbReference>
<dbReference type="AlphaFoldDB" id="A0A494WTS4"/>
<dbReference type="InterPro" id="IPR036188">
    <property type="entry name" value="FAD/NAD-bd_sf"/>
</dbReference>
<dbReference type="InterPro" id="IPR006004">
    <property type="entry name" value="SudA-like"/>
</dbReference>
<keyword evidence="3" id="KW-0560">Oxidoreductase</keyword>
<evidence type="ECO:0000313" key="4">
    <source>
        <dbReference type="Proteomes" id="UP000271256"/>
    </source>
</evidence>
<protein>
    <submittedName>
        <fullName evidence="3">NADPH-dependent glutamate synthase</fullName>
        <ecNumber evidence="3">1.4.1.13</ecNumber>
    </submittedName>
</protein>
<proteinExistence type="predicted"/>
<evidence type="ECO:0000259" key="2">
    <source>
        <dbReference type="Pfam" id="PF14691"/>
    </source>
</evidence>
<dbReference type="Gene3D" id="1.10.1060.10">
    <property type="entry name" value="Alpha-helical ferredoxin"/>
    <property type="match status" value="1"/>
</dbReference>
<evidence type="ECO:0000259" key="1">
    <source>
        <dbReference type="Pfam" id="PF07992"/>
    </source>
</evidence>
<organism evidence="3 4">
    <name type="scientific">Desulfofundulus salinus</name>
    <dbReference type="NCBI Taxonomy" id="2419843"/>
    <lineage>
        <taxon>Bacteria</taxon>
        <taxon>Bacillati</taxon>
        <taxon>Bacillota</taxon>
        <taxon>Clostridia</taxon>
        <taxon>Eubacteriales</taxon>
        <taxon>Peptococcaceae</taxon>
        <taxon>Desulfofundulus</taxon>
    </lineage>
</organism>
<dbReference type="PRINTS" id="PR00411">
    <property type="entry name" value="PNDRDTASEI"/>
</dbReference>
<dbReference type="Pfam" id="PF07992">
    <property type="entry name" value="Pyr_redox_2"/>
    <property type="match status" value="1"/>
</dbReference>
<dbReference type="InterPro" id="IPR009051">
    <property type="entry name" value="Helical_ferredxn"/>
</dbReference>
<keyword evidence="4" id="KW-1185">Reference proteome</keyword>
<dbReference type="NCBIfam" id="TIGR01316">
    <property type="entry name" value="gltA"/>
    <property type="match status" value="1"/>
</dbReference>
<dbReference type="PANTHER" id="PTHR42783:SF3">
    <property type="entry name" value="GLUTAMATE SYNTHASE [NADPH] SMALL CHAIN-RELATED"/>
    <property type="match status" value="1"/>
</dbReference>
<dbReference type="OrthoDB" id="9803192at2"/>
<dbReference type="EC" id="1.4.1.13" evidence="3"/>
<accession>A0A494WTS4</accession>
<dbReference type="GO" id="GO:0051536">
    <property type="term" value="F:iron-sulfur cluster binding"/>
    <property type="evidence" value="ECO:0007669"/>
    <property type="project" value="InterPro"/>
</dbReference>
<dbReference type="Pfam" id="PF14691">
    <property type="entry name" value="Fer4_20"/>
    <property type="match status" value="1"/>
</dbReference>
<dbReference type="Proteomes" id="UP000271256">
    <property type="component" value="Unassembled WGS sequence"/>
</dbReference>
<dbReference type="GO" id="GO:0004355">
    <property type="term" value="F:glutamate synthase (NADPH) activity"/>
    <property type="evidence" value="ECO:0007669"/>
    <property type="project" value="UniProtKB-EC"/>
</dbReference>
<dbReference type="InterPro" id="IPR028261">
    <property type="entry name" value="DPD_II"/>
</dbReference>
<dbReference type="PRINTS" id="PR00368">
    <property type="entry name" value="FADPNR"/>
</dbReference>
<feature type="domain" description="FAD/NAD(P)-binding" evidence="1">
    <location>
        <begin position="144"/>
        <end position="453"/>
    </location>
</feature>
<evidence type="ECO:0000313" key="3">
    <source>
        <dbReference type="EMBL" id="RKO66768.1"/>
    </source>
</evidence>
<reference evidence="3 4" key="1">
    <citation type="submission" date="2018-10" db="EMBL/GenBank/DDBJ databases">
        <authorList>
            <person name="Grouzdev D.S."/>
            <person name="Krutkina M.S."/>
            <person name="Tourova T.P."/>
            <person name="Nazina T.N."/>
        </authorList>
    </citation>
    <scope>NUCLEOTIDE SEQUENCE [LARGE SCALE GENOMIC DNA]</scope>
    <source>
        <strain evidence="3 4">435</strain>
    </source>
</reference>
<sequence>MAEKKEIIPQKHPMPAQDPIERTRNFNEVALGYDEETAVAEAKRCLQCKKEPCRQGCPVEVDIPAFIKLVAGRDFAGAIKKIKEKNALPAVCGRVCPQENQCEKYCTLGKKHEPVAIGRLERFCADWELARGVLPQEVAPPTGFKVAVVGSGPAGLTCAADLAKLGHRVTVFEALHVAGGVLMYGIPEFRLPKRVVQAEVENLKKLGVEIITNAVVGKFATVDELMEEEGFDAIFIGTGAGLPYFMNIPGENSCGVYSANEFLTRTNLMKAYLFPEWDTPIKVGRKVAVIGGGNVAMDAARTALRLGAEESWIVYRRSEKELPARHEEVEHAKEEGIKFAFLTNPVRILADENGWVKGMECLRYELGEPDESGRRRPVPIPGSEFVMEVDTVVVAIGQAPNPLVPRTTRGLELGRKGNIVADPQTGATSKPGVFAGGDVVTGAATVILAMGAGRIAARSIHDYLMKKKA</sequence>